<keyword evidence="2" id="KW-1185">Reference proteome</keyword>
<organism evidence="1 2">
    <name type="scientific">Adineta steineri</name>
    <dbReference type="NCBI Taxonomy" id="433720"/>
    <lineage>
        <taxon>Eukaryota</taxon>
        <taxon>Metazoa</taxon>
        <taxon>Spiralia</taxon>
        <taxon>Gnathifera</taxon>
        <taxon>Rotifera</taxon>
        <taxon>Eurotatoria</taxon>
        <taxon>Bdelloidea</taxon>
        <taxon>Adinetida</taxon>
        <taxon>Adinetidae</taxon>
        <taxon>Adineta</taxon>
    </lineage>
</organism>
<gene>
    <name evidence="1" type="ORF">QVE165_LOCUS1778</name>
</gene>
<comment type="caution">
    <text evidence="1">The sequence shown here is derived from an EMBL/GenBank/DDBJ whole genome shotgun (WGS) entry which is preliminary data.</text>
</comment>
<sequence length="307" mass="36188">MPHKYRSHVHKLKRLHHNDNQLMTITNVPCNLLDENFLNKSIKYIKSFDYSISQLIADHSTDPLQNTSRQYINGLSTISNEGRFVNHEMIIRRNGETTYLRPKQDLVLANGFTPVIRPSSILPSYQSVMSHSQVSSSSSLSIMNKMSIMKQPEQTTIIKTKRKNQHRRKRCNEQFIDHHVQYKTSQESSLVHFFKQTLHEIIEEKNYLPPPLMSILPQFHSSPSNYNNQSCTLPVEDNYVNSNFNNQYFKPPLHTMLDNRYQESSYDIPFEPYHKLSYNFPQHEHICKKSFMPLHRNCTYTPGYFFD</sequence>
<dbReference type="OrthoDB" id="9996296at2759"/>
<dbReference type="AlphaFoldDB" id="A0A813PJP2"/>
<protein>
    <submittedName>
        <fullName evidence="1">Uncharacterized protein</fullName>
    </submittedName>
</protein>
<evidence type="ECO:0000313" key="1">
    <source>
        <dbReference type="EMBL" id="CAF0755976.1"/>
    </source>
</evidence>
<dbReference type="Proteomes" id="UP000663832">
    <property type="component" value="Unassembled WGS sequence"/>
</dbReference>
<proteinExistence type="predicted"/>
<reference evidence="1" key="1">
    <citation type="submission" date="2021-02" db="EMBL/GenBank/DDBJ databases">
        <authorList>
            <person name="Nowell W R."/>
        </authorList>
    </citation>
    <scope>NUCLEOTIDE SEQUENCE</scope>
</reference>
<dbReference type="EMBL" id="CAJNOM010000005">
    <property type="protein sequence ID" value="CAF0755976.1"/>
    <property type="molecule type" value="Genomic_DNA"/>
</dbReference>
<evidence type="ECO:0000313" key="2">
    <source>
        <dbReference type="Proteomes" id="UP000663832"/>
    </source>
</evidence>
<name>A0A813PJP2_9BILA</name>
<accession>A0A813PJP2</accession>